<dbReference type="InterPro" id="IPR024096">
    <property type="entry name" value="NO_sig/Golgi_transp_ligand-bd"/>
</dbReference>
<dbReference type="PANTHER" id="PTHR45655">
    <property type="entry name" value="GUANYLATE CYCLASE SOLUBLE SUBUNIT BETA-2"/>
    <property type="match status" value="1"/>
</dbReference>
<dbReference type="InterPro" id="IPR011644">
    <property type="entry name" value="Heme_NO-bd"/>
</dbReference>
<evidence type="ECO:0000313" key="2">
    <source>
        <dbReference type="Proteomes" id="UP000887566"/>
    </source>
</evidence>
<reference evidence="3" key="1">
    <citation type="submission" date="2022-11" db="UniProtKB">
        <authorList>
            <consortium name="WormBaseParasite"/>
        </authorList>
    </citation>
    <scope>IDENTIFICATION</scope>
</reference>
<dbReference type="Gene3D" id="3.90.1520.10">
    <property type="entry name" value="H-NOX domain"/>
    <property type="match status" value="1"/>
</dbReference>
<name>A0A914XHZ7_9BILA</name>
<dbReference type="AlphaFoldDB" id="A0A914XHZ7"/>
<sequence>MYGLVIEGVRFMIREKYGEKTLEEVLVKCHLSGQTLSTHDRYSEKMVPNMLVAVCEVLGITMEEVGVLAGRYFVLFMVKHGYGELMQVMGRRFADFLKGLDNLHEYFRFSYPKIRPPSFYCSRESSTGLTLHYRSRRQGYIAYVMGQLIEVAKLFFKQDIQLQVTNRQQKGSFQFVVIKVRFDNTAIEADRRLKEKSMTLNEYLPVDSYSFLSMFPYFVTFNKKLEVQLCGRALMNVVPD</sequence>
<evidence type="ECO:0000313" key="3">
    <source>
        <dbReference type="WBParaSite" id="PSAMB.scaffold825size40796.g9064.t1"/>
    </source>
</evidence>
<dbReference type="GO" id="GO:0019826">
    <property type="term" value="F:oxygen sensor activity"/>
    <property type="evidence" value="ECO:0007669"/>
    <property type="project" value="TreeGrafter"/>
</dbReference>
<protein>
    <submittedName>
        <fullName evidence="3">Heme NO-binding domain-containing protein</fullName>
    </submittedName>
</protein>
<proteinExistence type="predicted"/>
<dbReference type="GO" id="GO:0008074">
    <property type="term" value="C:guanylate cyclase complex, soluble"/>
    <property type="evidence" value="ECO:0007669"/>
    <property type="project" value="TreeGrafter"/>
</dbReference>
<dbReference type="GO" id="GO:0038060">
    <property type="term" value="P:nitric oxide-cGMP-mediated signaling"/>
    <property type="evidence" value="ECO:0007669"/>
    <property type="project" value="TreeGrafter"/>
</dbReference>
<accession>A0A914XHZ7</accession>
<organism evidence="2 3">
    <name type="scientific">Plectus sambesii</name>
    <dbReference type="NCBI Taxonomy" id="2011161"/>
    <lineage>
        <taxon>Eukaryota</taxon>
        <taxon>Metazoa</taxon>
        <taxon>Ecdysozoa</taxon>
        <taxon>Nematoda</taxon>
        <taxon>Chromadorea</taxon>
        <taxon>Plectida</taxon>
        <taxon>Plectina</taxon>
        <taxon>Plectoidea</taxon>
        <taxon>Plectidae</taxon>
        <taxon>Plectus</taxon>
    </lineage>
</organism>
<feature type="domain" description="Heme NO-binding" evidence="1">
    <location>
        <begin position="2"/>
        <end position="163"/>
    </location>
</feature>
<dbReference type="GO" id="GO:0020037">
    <property type="term" value="F:heme binding"/>
    <property type="evidence" value="ECO:0007669"/>
    <property type="project" value="InterPro"/>
</dbReference>
<dbReference type="Proteomes" id="UP000887566">
    <property type="component" value="Unplaced"/>
</dbReference>
<dbReference type="WBParaSite" id="PSAMB.scaffold825size40796.g9064.t1">
    <property type="protein sequence ID" value="PSAMB.scaffold825size40796.g9064.t1"/>
    <property type="gene ID" value="PSAMB.scaffold825size40796.g9064"/>
</dbReference>
<dbReference type="InterPro" id="IPR038158">
    <property type="entry name" value="H-NOX_domain_sf"/>
</dbReference>
<dbReference type="GO" id="GO:0070482">
    <property type="term" value="P:response to oxygen levels"/>
    <property type="evidence" value="ECO:0007669"/>
    <property type="project" value="TreeGrafter"/>
</dbReference>
<dbReference type="GO" id="GO:0070026">
    <property type="term" value="F:nitric oxide binding"/>
    <property type="evidence" value="ECO:0007669"/>
    <property type="project" value="TreeGrafter"/>
</dbReference>
<dbReference type="PANTHER" id="PTHR45655:SF8">
    <property type="entry name" value="SOLUBLE GUANYLATE CYCLASE GCY-33"/>
    <property type="match status" value="1"/>
</dbReference>
<keyword evidence="2" id="KW-1185">Reference proteome</keyword>
<dbReference type="Pfam" id="PF07700">
    <property type="entry name" value="HNOB"/>
    <property type="match status" value="1"/>
</dbReference>
<dbReference type="GO" id="GO:0004383">
    <property type="term" value="F:guanylate cyclase activity"/>
    <property type="evidence" value="ECO:0007669"/>
    <property type="project" value="TreeGrafter"/>
</dbReference>
<evidence type="ECO:0000259" key="1">
    <source>
        <dbReference type="Pfam" id="PF07700"/>
    </source>
</evidence>
<dbReference type="SUPFAM" id="SSF111126">
    <property type="entry name" value="Ligand-binding domain in the NO signalling and Golgi transport"/>
    <property type="match status" value="1"/>
</dbReference>